<gene>
    <name evidence="1" type="ORF">Dsin_002654</name>
</gene>
<evidence type="ECO:0000313" key="2">
    <source>
        <dbReference type="Proteomes" id="UP001281410"/>
    </source>
</evidence>
<name>A0AAE0B686_9ROSI</name>
<dbReference type="Proteomes" id="UP001281410">
    <property type="component" value="Unassembled WGS sequence"/>
</dbReference>
<evidence type="ECO:0000313" key="1">
    <source>
        <dbReference type="EMBL" id="KAK3230773.1"/>
    </source>
</evidence>
<protein>
    <submittedName>
        <fullName evidence="1">Uncharacterized protein</fullName>
    </submittedName>
</protein>
<organism evidence="1 2">
    <name type="scientific">Dipteronia sinensis</name>
    <dbReference type="NCBI Taxonomy" id="43782"/>
    <lineage>
        <taxon>Eukaryota</taxon>
        <taxon>Viridiplantae</taxon>
        <taxon>Streptophyta</taxon>
        <taxon>Embryophyta</taxon>
        <taxon>Tracheophyta</taxon>
        <taxon>Spermatophyta</taxon>
        <taxon>Magnoliopsida</taxon>
        <taxon>eudicotyledons</taxon>
        <taxon>Gunneridae</taxon>
        <taxon>Pentapetalae</taxon>
        <taxon>rosids</taxon>
        <taxon>malvids</taxon>
        <taxon>Sapindales</taxon>
        <taxon>Sapindaceae</taxon>
        <taxon>Hippocastanoideae</taxon>
        <taxon>Acereae</taxon>
        <taxon>Dipteronia</taxon>
    </lineage>
</organism>
<reference evidence="1" key="1">
    <citation type="journal article" date="2023" name="Plant J.">
        <title>Genome sequences and population genomics provide insights into the demographic history, inbreeding, and mutation load of two 'living fossil' tree species of Dipteronia.</title>
        <authorList>
            <person name="Feng Y."/>
            <person name="Comes H.P."/>
            <person name="Chen J."/>
            <person name="Zhu S."/>
            <person name="Lu R."/>
            <person name="Zhang X."/>
            <person name="Li P."/>
            <person name="Qiu J."/>
            <person name="Olsen K.M."/>
            <person name="Qiu Y."/>
        </authorList>
    </citation>
    <scope>NUCLEOTIDE SEQUENCE</scope>
    <source>
        <strain evidence="1">NBL</strain>
    </source>
</reference>
<dbReference type="EMBL" id="JANJYJ010000001">
    <property type="protein sequence ID" value="KAK3230773.1"/>
    <property type="molecule type" value="Genomic_DNA"/>
</dbReference>
<accession>A0AAE0B686</accession>
<comment type="caution">
    <text evidence="1">The sequence shown here is derived from an EMBL/GenBank/DDBJ whole genome shotgun (WGS) entry which is preliminary data.</text>
</comment>
<proteinExistence type="predicted"/>
<dbReference type="AlphaFoldDB" id="A0AAE0B686"/>
<sequence length="188" mass="21368">MNLKKSSSQRSLAETCRDETNLEVIAYKRKGIDLQQESKEEKKYCEGKLGSLIILWKSYWEVEENFSANDIKKKMLSCAEQLELWSRSTFGSLRKSINGKHKEINFLMSGAYDDISSMQIKKKIGSSLSSDFDLNAATQFIQNRFDNEMVDSLNSEFTSEEVKAAVFGLVSFKAPGPDGFHALFFQKS</sequence>
<keyword evidence="2" id="KW-1185">Reference proteome</keyword>